<protein>
    <submittedName>
        <fullName evidence="2">Prepilin-type N-terminal cleavage/methylation domain-containing protein</fullName>
    </submittedName>
</protein>
<evidence type="ECO:0000256" key="1">
    <source>
        <dbReference type="SAM" id="Phobius"/>
    </source>
</evidence>
<gene>
    <name evidence="2" type="ORF">JKV55_05820</name>
</gene>
<dbReference type="Proteomes" id="UP000638570">
    <property type="component" value="Unassembled WGS sequence"/>
</dbReference>
<organism evidence="2 3">
    <name type="scientific">Zobellella iuensis</name>
    <dbReference type="NCBI Taxonomy" id="2803811"/>
    <lineage>
        <taxon>Bacteria</taxon>
        <taxon>Pseudomonadati</taxon>
        <taxon>Pseudomonadota</taxon>
        <taxon>Gammaproteobacteria</taxon>
        <taxon>Aeromonadales</taxon>
        <taxon>Aeromonadaceae</taxon>
        <taxon>Zobellella</taxon>
    </lineage>
</organism>
<comment type="caution">
    <text evidence="2">The sequence shown here is derived from an EMBL/GenBank/DDBJ whole genome shotgun (WGS) entry which is preliminary data.</text>
</comment>
<feature type="transmembrane region" description="Helical" evidence="1">
    <location>
        <begin position="12"/>
        <end position="38"/>
    </location>
</feature>
<name>A0ABS1QRV0_9GAMM</name>
<dbReference type="RefSeq" id="WP_202083132.1">
    <property type="nucleotide sequence ID" value="NZ_JAERTZ010000014.1"/>
</dbReference>
<proteinExistence type="predicted"/>
<sequence length="221" mass="23580">MLRVKQQQGMSLVEMLVSLVAGLVVVAGGVALFSAVIVSGTTTLMLSRLNQEVQAVIDMIARDIQRAGYHPGAALEMADEVSPALSVARKYIFSTTADLYTAAGDTRPSCIRVKYWDPEPASGFGSIVRTYGYSSSGKLLRVNTLYTEPAGAALASADCSTGAQLVASPEVVIDNLEFELVSSGNPSGVRAVNIRLSATHARNPKLSLSLERRVKIRNDDY</sequence>
<dbReference type="NCBIfam" id="TIGR02532">
    <property type="entry name" value="IV_pilin_GFxxxE"/>
    <property type="match status" value="1"/>
</dbReference>
<keyword evidence="3" id="KW-1185">Reference proteome</keyword>
<dbReference type="Pfam" id="PF07963">
    <property type="entry name" value="N_methyl"/>
    <property type="match status" value="1"/>
</dbReference>
<dbReference type="InterPro" id="IPR012902">
    <property type="entry name" value="N_methyl_site"/>
</dbReference>
<accession>A0ABS1QRV0</accession>
<reference evidence="3" key="1">
    <citation type="submission" date="2021-01" db="EMBL/GenBank/DDBJ databases">
        <title>Genome public.</title>
        <authorList>
            <person name="Liu C."/>
            <person name="Sun Q."/>
        </authorList>
    </citation>
    <scope>NUCLEOTIDE SEQUENCE [LARGE SCALE GENOMIC DNA]</scope>
    <source>
        <strain evidence="3">CGMCC 1.18722</strain>
    </source>
</reference>
<keyword evidence="1" id="KW-1133">Transmembrane helix</keyword>
<evidence type="ECO:0000313" key="2">
    <source>
        <dbReference type="EMBL" id="MBL1376848.1"/>
    </source>
</evidence>
<keyword evidence="1" id="KW-0812">Transmembrane</keyword>
<dbReference type="PIRSF" id="PIRSF004525">
    <property type="entry name" value="Pilin_peptidase-dep_B_prd"/>
    <property type="match status" value="1"/>
</dbReference>
<dbReference type="EMBL" id="JAERTZ010000014">
    <property type="protein sequence ID" value="MBL1376848.1"/>
    <property type="molecule type" value="Genomic_DNA"/>
</dbReference>
<dbReference type="InterPro" id="IPR016419">
    <property type="entry name" value="Prepilin_Pept-dep_B_prd"/>
</dbReference>
<evidence type="ECO:0000313" key="3">
    <source>
        <dbReference type="Proteomes" id="UP000638570"/>
    </source>
</evidence>
<keyword evidence="1" id="KW-0472">Membrane</keyword>
<dbReference type="PROSITE" id="PS00409">
    <property type="entry name" value="PROKAR_NTER_METHYL"/>
    <property type="match status" value="1"/>
</dbReference>